<protein>
    <recommendedName>
        <fullName evidence="4">DUF2878 domain-containing protein</fullName>
    </recommendedName>
</protein>
<feature type="transmembrane region" description="Helical" evidence="1">
    <location>
        <begin position="15"/>
        <end position="38"/>
    </location>
</feature>
<gene>
    <name evidence="2" type="ORF">PCAR9_B0624</name>
</gene>
<organism evidence="2 3">
    <name type="scientific">Pseudoalteromonas carrageenovora IAM 12662</name>
    <dbReference type="NCBI Taxonomy" id="1314868"/>
    <lineage>
        <taxon>Bacteria</taxon>
        <taxon>Pseudomonadati</taxon>
        <taxon>Pseudomonadota</taxon>
        <taxon>Gammaproteobacteria</taxon>
        <taxon>Alteromonadales</taxon>
        <taxon>Pseudoalteromonadaceae</taxon>
        <taxon>Pseudoalteromonas</taxon>
    </lineage>
</organism>
<accession>A0A2K4XFL6</accession>
<keyword evidence="1" id="KW-1133">Transmembrane helix</keyword>
<feature type="transmembrane region" description="Helical" evidence="1">
    <location>
        <begin position="105"/>
        <end position="124"/>
    </location>
</feature>
<evidence type="ECO:0000313" key="3">
    <source>
        <dbReference type="Proteomes" id="UP000238288"/>
    </source>
</evidence>
<dbReference type="GeneID" id="93665792"/>
<evidence type="ECO:0000313" key="2">
    <source>
        <dbReference type="EMBL" id="SOU43091.1"/>
    </source>
</evidence>
<evidence type="ECO:0000256" key="1">
    <source>
        <dbReference type="SAM" id="Phobius"/>
    </source>
</evidence>
<dbReference type="InterPro" id="IPR021306">
    <property type="entry name" value="DUF2878"/>
</dbReference>
<reference evidence="2 3" key="1">
    <citation type="submission" date="2017-11" db="EMBL/GenBank/DDBJ databases">
        <authorList>
            <person name="Han C.G."/>
        </authorList>
    </citation>
    <scope>NUCLEOTIDE SEQUENCE [LARGE SCALE GENOMIC DNA]</scope>
    <source>
        <strain evidence="3">ATCC 43555</strain>
    </source>
</reference>
<dbReference type="EMBL" id="LT965929">
    <property type="protein sequence ID" value="SOU43091.1"/>
    <property type="molecule type" value="Genomic_DNA"/>
</dbReference>
<proteinExistence type="predicted"/>
<evidence type="ECO:0008006" key="4">
    <source>
        <dbReference type="Google" id="ProtNLM"/>
    </source>
</evidence>
<dbReference type="OrthoDB" id="6522758at2"/>
<feature type="transmembrane region" description="Helical" evidence="1">
    <location>
        <begin position="50"/>
        <end position="70"/>
    </location>
</feature>
<dbReference type="AlphaFoldDB" id="A0A2K4XFL6"/>
<sequence length="169" mass="19363">MKLHSVINFVLFQAVWFLSLLLEGQSIYVTPLVIALMFYLSKQKKHDAILIFKALPLGLLGEYIAVKIGLLEFHSYPFPLWLVFLWASLVLCINSSMSFLTSLKFWQAFLVCLAFAPASYWAGARFGVLNLQFPLIQFWLIYGLIWSSMFTLILFINSKIKAVLNTKSL</sequence>
<feature type="transmembrane region" description="Helical" evidence="1">
    <location>
        <begin position="76"/>
        <end position="93"/>
    </location>
</feature>
<feature type="transmembrane region" description="Helical" evidence="1">
    <location>
        <begin position="136"/>
        <end position="157"/>
    </location>
</feature>
<dbReference type="Pfam" id="PF11086">
    <property type="entry name" value="DUF2878"/>
    <property type="match status" value="1"/>
</dbReference>
<dbReference type="Proteomes" id="UP000238288">
    <property type="component" value="Chromosome PCAR9b"/>
</dbReference>
<name>A0A2K4XFL6_PSEVC</name>
<keyword evidence="1" id="KW-0812">Transmembrane</keyword>
<dbReference type="RefSeq" id="WP_104644097.1">
    <property type="nucleotide sequence ID" value="NZ_AQGW01000025.1"/>
</dbReference>
<keyword evidence="1" id="KW-0472">Membrane</keyword>